<name>A0A8S5NMB1_9CAUD</name>
<accession>A0A8S5NMB1</accession>
<proteinExistence type="predicted"/>
<evidence type="ECO:0000313" key="2">
    <source>
        <dbReference type="EMBL" id="DAD95410.1"/>
    </source>
</evidence>
<feature type="transmembrane region" description="Helical" evidence="1">
    <location>
        <begin position="18"/>
        <end position="36"/>
    </location>
</feature>
<organism evidence="2">
    <name type="scientific">Podoviridae sp. ctsNK10</name>
    <dbReference type="NCBI Taxonomy" id="2826582"/>
    <lineage>
        <taxon>Viruses</taxon>
        <taxon>Duplodnaviria</taxon>
        <taxon>Heunggongvirae</taxon>
        <taxon>Uroviricota</taxon>
        <taxon>Caudoviricetes</taxon>
    </lineage>
</organism>
<reference evidence="2" key="1">
    <citation type="journal article" date="2021" name="Proc. Natl. Acad. Sci. U.S.A.">
        <title>A Catalog of Tens of Thousands of Viruses from Human Metagenomes Reveals Hidden Associations with Chronic Diseases.</title>
        <authorList>
            <person name="Tisza M.J."/>
            <person name="Buck C.B."/>
        </authorList>
    </citation>
    <scope>NUCLEOTIDE SEQUENCE</scope>
    <source>
        <strain evidence="2">CtsNK10</strain>
    </source>
</reference>
<keyword evidence="1" id="KW-1133">Transmembrane helix</keyword>
<dbReference type="EMBL" id="BK015191">
    <property type="protein sequence ID" value="DAD95410.1"/>
    <property type="molecule type" value="Genomic_DNA"/>
</dbReference>
<keyword evidence="1" id="KW-0472">Membrane</keyword>
<sequence length="41" mass="4403">MSPCINSPPLRSTNISGFLTYLPGAVTSAFFTGTLYKKSFS</sequence>
<protein>
    <submittedName>
        <fullName evidence="2">Uncharacterized protein</fullName>
    </submittedName>
</protein>
<evidence type="ECO:0000256" key="1">
    <source>
        <dbReference type="SAM" id="Phobius"/>
    </source>
</evidence>
<keyword evidence="1" id="KW-0812">Transmembrane</keyword>